<name>A0A7X0ZX09_9LIST</name>
<evidence type="ECO:0000259" key="5">
    <source>
        <dbReference type="PROSITE" id="PS51935"/>
    </source>
</evidence>
<organism evidence="6 7">
    <name type="scientific">Listeria booriae</name>
    <dbReference type="NCBI Taxonomy" id="1552123"/>
    <lineage>
        <taxon>Bacteria</taxon>
        <taxon>Bacillati</taxon>
        <taxon>Bacillota</taxon>
        <taxon>Bacilli</taxon>
        <taxon>Bacillales</taxon>
        <taxon>Listeriaceae</taxon>
        <taxon>Listeria</taxon>
    </lineage>
</organism>
<dbReference type="Pfam" id="PF00877">
    <property type="entry name" value="NLPC_P60"/>
    <property type="match status" value="1"/>
</dbReference>
<dbReference type="InterPro" id="IPR047194">
    <property type="entry name" value="CwlT-like_lysozyme"/>
</dbReference>
<evidence type="ECO:0000313" key="7">
    <source>
        <dbReference type="Proteomes" id="UP000565628"/>
    </source>
</evidence>
<evidence type="ECO:0000256" key="4">
    <source>
        <dbReference type="ARBA" id="ARBA00022807"/>
    </source>
</evidence>
<dbReference type="EMBL" id="JAASWV010000023">
    <property type="protein sequence ID" value="MBC2312046.1"/>
    <property type="molecule type" value="Genomic_DNA"/>
</dbReference>
<gene>
    <name evidence="6" type="ORF">HCJ81_14225</name>
</gene>
<feature type="domain" description="NlpC/P60" evidence="5">
    <location>
        <begin position="187"/>
        <end position="319"/>
    </location>
</feature>
<dbReference type="Gene3D" id="3.90.1720.10">
    <property type="entry name" value="endopeptidase domain like (from Nostoc punctiforme)"/>
    <property type="match status" value="1"/>
</dbReference>
<dbReference type="Proteomes" id="UP000565628">
    <property type="component" value="Unassembled WGS sequence"/>
</dbReference>
<evidence type="ECO:0000256" key="3">
    <source>
        <dbReference type="ARBA" id="ARBA00022801"/>
    </source>
</evidence>
<dbReference type="CDD" id="cd16891">
    <property type="entry name" value="CwlT-like"/>
    <property type="match status" value="1"/>
</dbReference>
<dbReference type="PANTHER" id="PTHR47053:SF5">
    <property type="entry name" value="BIFUNCTIONAL MURAMIDASE_DL-ENDOPEPTIDASE CWLT"/>
    <property type="match status" value="1"/>
</dbReference>
<comment type="caution">
    <text evidence="6">The sequence shown here is derived from an EMBL/GenBank/DDBJ whole genome shotgun (WGS) entry which is preliminary data.</text>
</comment>
<dbReference type="GO" id="GO:0006508">
    <property type="term" value="P:proteolysis"/>
    <property type="evidence" value="ECO:0007669"/>
    <property type="project" value="UniProtKB-KW"/>
</dbReference>
<keyword evidence="4" id="KW-0788">Thiol protease</keyword>
<dbReference type="InterPro" id="IPR000064">
    <property type="entry name" value="NLP_P60_dom"/>
</dbReference>
<dbReference type="InterPro" id="IPR051202">
    <property type="entry name" value="Peptidase_C40"/>
</dbReference>
<dbReference type="SUPFAM" id="SSF54001">
    <property type="entry name" value="Cysteine proteinases"/>
    <property type="match status" value="1"/>
</dbReference>
<dbReference type="AlphaFoldDB" id="A0A7X0ZX09"/>
<evidence type="ECO:0000256" key="1">
    <source>
        <dbReference type="ARBA" id="ARBA00007074"/>
    </source>
</evidence>
<evidence type="ECO:0000256" key="2">
    <source>
        <dbReference type="ARBA" id="ARBA00022670"/>
    </source>
</evidence>
<evidence type="ECO:0000313" key="6">
    <source>
        <dbReference type="EMBL" id="MBC2312046.1"/>
    </source>
</evidence>
<keyword evidence="3" id="KW-0378">Hydrolase</keyword>
<proteinExistence type="inferred from homology"/>
<sequence length="319" mass="34648">MIVAYISGASKDEESVGVGEPIAVGVSSEVLQWELMLREEMRKQQLPEEYLPLVMALIMQESGGHGPDVMQSSESAGLPVNTLRPAESIYYGIKHFKSVLAMAGVKNASDMENIKLMLQSYNFGTGFINYAKQNGGGYTKELAIQFSRLQASKLGWPSYGDIDYVEHVLRYYTVANEIGGLSGGAANPIAKKATEIALQQQGKPYIWGATGPLGFDCSGLVIYAFTMAGHPINGRPTTSTMLSGTAQFKAIQKSQLKVGDLILFKLTSARVSHVGIYLGDGKMVNAETDQAPLGQQIRTVQVFGSSYWEPRIVGYSRVQ</sequence>
<dbReference type="PANTHER" id="PTHR47053">
    <property type="entry name" value="MUREIN DD-ENDOPEPTIDASE MEPH-RELATED"/>
    <property type="match status" value="1"/>
</dbReference>
<dbReference type="PROSITE" id="PS51935">
    <property type="entry name" value="NLPC_P60"/>
    <property type="match status" value="1"/>
</dbReference>
<dbReference type="RefSeq" id="WP_185556572.1">
    <property type="nucleotide sequence ID" value="NZ_JAARYB010000009.1"/>
</dbReference>
<accession>A0A7X0ZX09</accession>
<dbReference type="GO" id="GO:0008234">
    <property type="term" value="F:cysteine-type peptidase activity"/>
    <property type="evidence" value="ECO:0007669"/>
    <property type="project" value="UniProtKB-KW"/>
</dbReference>
<dbReference type="InterPro" id="IPR023346">
    <property type="entry name" value="Lysozyme-like_dom_sf"/>
</dbReference>
<dbReference type="Gene3D" id="1.10.530.10">
    <property type="match status" value="1"/>
</dbReference>
<keyword evidence="2" id="KW-0645">Protease</keyword>
<dbReference type="InterPro" id="IPR038765">
    <property type="entry name" value="Papain-like_cys_pep_sf"/>
</dbReference>
<comment type="similarity">
    <text evidence="1">Belongs to the peptidase C40 family.</text>
</comment>
<reference evidence="6 7" key="1">
    <citation type="submission" date="2020-03" db="EMBL/GenBank/DDBJ databases">
        <title>Soil Listeria distribution.</title>
        <authorList>
            <person name="Liao J."/>
            <person name="Wiedmann M."/>
        </authorList>
    </citation>
    <scope>NUCLEOTIDE SEQUENCE [LARGE SCALE GENOMIC DNA]</scope>
    <source>
        <strain evidence="6 7">FSL L7-0039</strain>
    </source>
</reference>
<protein>
    <recommendedName>
        <fullName evidence="5">NlpC/P60 domain-containing protein</fullName>
    </recommendedName>
</protein>
<dbReference type="SUPFAM" id="SSF53955">
    <property type="entry name" value="Lysozyme-like"/>
    <property type="match status" value="1"/>
</dbReference>
<dbReference type="Pfam" id="PF13702">
    <property type="entry name" value="Lysozyme_like"/>
    <property type="match status" value="1"/>
</dbReference>